<reference evidence="1" key="1">
    <citation type="submission" date="2020-01" db="EMBL/GenBank/DDBJ databases">
        <authorList>
            <consortium name="DOE Joint Genome Institute"/>
            <person name="Haridas S."/>
            <person name="Albert R."/>
            <person name="Binder M."/>
            <person name="Bloem J."/>
            <person name="Labutti K."/>
            <person name="Salamov A."/>
            <person name="Andreopoulos B."/>
            <person name="Baker S.E."/>
            <person name="Barry K."/>
            <person name="Bills G."/>
            <person name="Bluhm B.H."/>
            <person name="Cannon C."/>
            <person name="Castanera R."/>
            <person name="Culley D.E."/>
            <person name="Daum C."/>
            <person name="Ezra D."/>
            <person name="Gonzalez J.B."/>
            <person name="Henrissat B."/>
            <person name="Kuo A."/>
            <person name="Liang C."/>
            <person name="Lipzen A."/>
            <person name="Lutzoni F."/>
            <person name="Magnuson J."/>
            <person name="Mondo S."/>
            <person name="Nolan M."/>
            <person name="Ohm R."/>
            <person name="Pangilinan J."/>
            <person name="Park H.-J."/>
            <person name="Ramirez L."/>
            <person name="Alfaro M."/>
            <person name="Sun H."/>
            <person name="Tritt A."/>
            <person name="Yoshinaga Y."/>
            <person name="Zwiers L.-H."/>
            <person name="Turgeon B.G."/>
            <person name="Goodwin S.B."/>
            <person name="Spatafora J.W."/>
            <person name="Crous P.W."/>
            <person name="Grigoriev I.V."/>
        </authorList>
    </citation>
    <scope>NUCLEOTIDE SEQUENCE</scope>
    <source>
        <strain evidence="1">P77</strain>
    </source>
</reference>
<keyword evidence="2" id="KW-1185">Reference proteome</keyword>
<protein>
    <submittedName>
        <fullName evidence="1">Uncharacterized protein</fullName>
    </submittedName>
</protein>
<evidence type="ECO:0000313" key="1">
    <source>
        <dbReference type="EMBL" id="KAF1831215.1"/>
    </source>
</evidence>
<evidence type="ECO:0000313" key="2">
    <source>
        <dbReference type="Proteomes" id="UP000800040"/>
    </source>
</evidence>
<accession>A0A6A5K0U2</accession>
<sequence length="101" mass="11127">MASSSSSPYRAGYLISALKVTSAQPDQPPLTFTSRLLTLPPDTSPLRILLVRLTEIARTSDLRRSSTLTICLSYLTYCIRVDSTYLIRPRSPQPPSTVVGK</sequence>
<dbReference type="AlphaFoldDB" id="A0A6A5K0U2"/>
<organism evidence="1 2">
    <name type="scientific">Decorospora gaudefroyi</name>
    <dbReference type="NCBI Taxonomy" id="184978"/>
    <lineage>
        <taxon>Eukaryota</taxon>
        <taxon>Fungi</taxon>
        <taxon>Dikarya</taxon>
        <taxon>Ascomycota</taxon>
        <taxon>Pezizomycotina</taxon>
        <taxon>Dothideomycetes</taxon>
        <taxon>Pleosporomycetidae</taxon>
        <taxon>Pleosporales</taxon>
        <taxon>Pleosporineae</taxon>
        <taxon>Pleosporaceae</taxon>
        <taxon>Decorospora</taxon>
    </lineage>
</organism>
<proteinExistence type="predicted"/>
<dbReference type="Proteomes" id="UP000800040">
    <property type="component" value="Unassembled WGS sequence"/>
</dbReference>
<dbReference type="EMBL" id="ML975370">
    <property type="protein sequence ID" value="KAF1831215.1"/>
    <property type="molecule type" value="Genomic_DNA"/>
</dbReference>
<name>A0A6A5K0U2_9PLEO</name>
<gene>
    <name evidence="1" type="ORF">BDW02DRAFT_572265</name>
</gene>